<organism evidence="2 3">
    <name type="scientific">Nocardia vermiculata</name>
    <dbReference type="NCBI Taxonomy" id="257274"/>
    <lineage>
        <taxon>Bacteria</taxon>
        <taxon>Bacillati</taxon>
        <taxon>Actinomycetota</taxon>
        <taxon>Actinomycetes</taxon>
        <taxon>Mycobacteriales</taxon>
        <taxon>Nocardiaceae</taxon>
        <taxon>Nocardia</taxon>
    </lineage>
</organism>
<dbReference type="AlphaFoldDB" id="A0A846XZE3"/>
<dbReference type="Proteomes" id="UP000565711">
    <property type="component" value="Unassembled WGS sequence"/>
</dbReference>
<proteinExistence type="predicted"/>
<name>A0A846XZE3_9NOCA</name>
<reference evidence="2 3" key="1">
    <citation type="submission" date="2020-04" db="EMBL/GenBank/DDBJ databases">
        <title>MicrobeNet Type strains.</title>
        <authorList>
            <person name="Nicholson A.C."/>
        </authorList>
    </citation>
    <scope>NUCLEOTIDE SEQUENCE [LARGE SCALE GENOMIC DNA]</scope>
    <source>
        <strain evidence="2 3">JCM 12354</strain>
    </source>
</reference>
<evidence type="ECO:0000313" key="2">
    <source>
        <dbReference type="EMBL" id="NKY51232.1"/>
    </source>
</evidence>
<dbReference type="EMBL" id="JAAXOP010000006">
    <property type="protein sequence ID" value="NKY51232.1"/>
    <property type="molecule type" value="Genomic_DNA"/>
</dbReference>
<dbReference type="InterPro" id="IPR011008">
    <property type="entry name" value="Dimeric_a/b-barrel"/>
</dbReference>
<feature type="domain" description="DUF3291" evidence="1">
    <location>
        <begin position="60"/>
        <end position="132"/>
    </location>
</feature>
<gene>
    <name evidence="2" type="ORF">HGA08_13495</name>
</gene>
<dbReference type="Pfam" id="PF11695">
    <property type="entry name" value="DUF3291"/>
    <property type="match status" value="1"/>
</dbReference>
<accession>A0A846XZE3</accession>
<dbReference type="InterPro" id="IPR021708">
    <property type="entry name" value="DUF3291"/>
</dbReference>
<evidence type="ECO:0000259" key="1">
    <source>
        <dbReference type="Pfam" id="PF11695"/>
    </source>
</evidence>
<sequence length="138" mass="15747">MPTLPWITIDQPATDTVQVMASRLEVRSLRHVPHFFATSIALWKQARRSPGALGVTLKADLTRRTFWTLSAWTDHEAIAAYARAEPHASATTRTRTVMRESTFVFWQVPATELPIDWVEAHRRITAEREHRPATPSPH</sequence>
<comment type="caution">
    <text evidence="2">The sequence shown here is derived from an EMBL/GenBank/DDBJ whole genome shotgun (WGS) entry which is preliminary data.</text>
</comment>
<keyword evidence="3" id="KW-1185">Reference proteome</keyword>
<dbReference type="RefSeq" id="WP_067872294.1">
    <property type="nucleotide sequence ID" value="NZ_JAAXOP010000006.1"/>
</dbReference>
<dbReference type="Gene3D" id="3.30.70.100">
    <property type="match status" value="1"/>
</dbReference>
<evidence type="ECO:0000313" key="3">
    <source>
        <dbReference type="Proteomes" id="UP000565711"/>
    </source>
</evidence>
<dbReference type="SUPFAM" id="SSF54909">
    <property type="entry name" value="Dimeric alpha+beta barrel"/>
    <property type="match status" value="1"/>
</dbReference>
<protein>
    <submittedName>
        <fullName evidence="2">DUF3291 domain-containing protein</fullName>
    </submittedName>
</protein>